<dbReference type="InterPro" id="IPR008042">
    <property type="entry name" value="Retrotrans_Pao"/>
</dbReference>
<dbReference type="Gene3D" id="3.30.420.10">
    <property type="entry name" value="Ribonuclease H-like superfamily/Ribonuclease H"/>
    <property type="match status" value="1"/>
</dbReference>
<dbReference type="InterPro" id="IPR036397">
    <property type="entry name" value="RNaseH_sf"/>
</dbReference>
<dbReference type="AlphaFoldDB" id="A0A1Y3BMX8"/>
<evidence type="ECO:0000313" key="1">
    <source>
        <dbReference type="EMBL" id="OTF80505.1"/>
    </source>
</evidence>
<reference evidence="1 2" key="1">
    <citation type="submission" date="2017-03" db="EMBL/GenBank/DDBJ databases">
        <title>Genome Survey of Euroglyphus maynei.</title>
        <authorList>
            <person name="Arlian L.G."/>
            <person name="Morgan M.S."/>
            <person name="Rider S.D."/>
        </authorList>
    </citation>
    <scope>NUCLEOTIDE SEQUENCE [LARGE SCALE GENOMIC DNA]</scope>
    <source>
        <strain evidence="1">Arlian Lab</strain>
        <tissue evidence="1">Whole body</tissue>
    </source>
</reference>
<dbReference type="SUPFAM" id="SSF56672">
    <property type="entry name" value="DNA/RNA polymerases"/>
    <property type="match status" value="1"/>
</dbReference>
<organism evidence="1 2">
    <name type="scientific">Euroglyphus maynei</name>
    <name type="common">Mayne's house dust mite</name>
    <dbReference type="NCBI Taxonomy" id="6958"/>
    <lineage>
        <taxon>Eukaryota</taxon>
        <taxon>Metazoa</taxon>
        <taxon>Ecdysozoa</taxon>
        <taxon>Arthropoda</taxon>
        <taxon>Chelicerata</taxon>
        <taxon>Arachnida</taxon>
        <taxon>Acari</taxon>
        <taxon>Acariformes</taxon>
        <taxon>Sarcoptiformes</taxon>
        <taxon>Astigmata</taxon>
        <taxon>Psoroptidia</taxon>
        <taxon>Analgoidea</taxon>
        <taxon>Pyroglyphidae</taxon>
        <taxon>Pyroglyphinae</taxon>
        <taxon>Euroglyphus</taxon>
    </lineage>
</organism>
<dbReference type="PANTHER" id="PTHR22955">
    <property type="entry name" value="RETROTRANSPOSON"/>
    <property type="match status" value="1"/>
</dbReference>
<dbReference type="Pfam" id="PF05380">
    <property type="entry name" value="Peptidase_A17"/>
    <property type="match status" value="1"/>
</dbReference>
<evidence type="ECO:0000313" key="2">
    <source>
        <dbReference type="Proteomes" id="UP000194236"/>
    </source>
</evidence>
<dbReference type="InterPro" id="IPR043502">
    <property type="entry name" value="DNA/RNA_pol_sf"/>
</dbReference>
<protein>
    <submittedName>
        <fullName evidence="1">Uncharacterized protein</fullName>
    </submittedName>
</protein>
<sequence length="217" mass="25021">MENMKELIESAKLRRTIENSSSISIYCDASATAYGAVAYLCNDDEKLLLISKNYLSNKTTIPELEFQAVVVGIRIIEILKPTFPDHKIILFTDSKVTKERVEKNPNKLKPHLGIQILQMKKYEFDLCHISGKNNPADIASRGMTCDKLKNCHLWWNGPEATESKVFKVQIEEQKNDTSLEQIIQYLKKQSTLKQALKWLGRIAKWFQKTSKHHQQKN</sequence>
<keyword evidence="2" id="KW-1185">Reference proteome</keyword>
<dbReference type="PANTHER" id="PTHR22955:SF66">
    <property type="entry name" value="INTEGRASE CATALYTIC DOMAIN-CONTAINING PROTEIN"/>
    <property type="match status" value="1"/>
</dbReference>
<dbReference type="OrthoDB" id="6513340at2759"/>
<name>A0A1Y3BMX8_EURMA</name>
<comment type="caution">
    <text evidence="1">The sequence shown here is derived from an EMBL/GenBank/DDBJ whole genome shotgun (WGS) entry which is preliminary data.</text>
</comment>
<gene>
    <name evidence="1" type="ORF">BLA29_003120</name>
</gene>
<proteinExistence type="predicted"/>
<dbReference type="EMBL" id="MUJZ01017935">
    <property type="protein sequence ID" value="OTF80505.1"/>
    <property type="molecule type" value="Genomic_DNA"/>
</dbReference>
<dbReference type="Proteomes" id="UP000194236">
    <property type="component" value="Unassembled WGS sequence"/>
</dbReference>
<dbReference type="GO" id="GO:0071897">
    <property type="term" value="P:DNA biosynthetic process"/>
    <property type="evidence" value="ECO:0007669"/>
    <property type="project" value="UniProtKB-ARBA"/>
</dbReference>
<dbReference type="GO" id="GO:0003676">
    <property type="term" value="F:nucleic acid binding"/>
    <property type="evidence" value="ECO:0007669"/>
    <property type="project" value="InterPro"/>
</dbReference>
<accession>A0A1Y3BMX8</accession>